<dbReference type="InterPro" id="IPR052370">
    <property type="entry name" value="Meta-cleavage_hydrolase"/>
</dbReference>
<name>A0AAI8VAY1_9PEZI</name>
<evidence type="ECO:0000259" key="2">
    <source>
        <dbReference type="Pfam" id="PF00561"/>
    </source>
</evidence>
<accession>A0AAI8VAY1</accession>
<comment type="caution">
    <text evidence="3">The sequence shown here is derived from an EMBL/GenBank/DDBJ whole genome shotgun (WGS) entry which is preliminary data.</text>
</comment>
<dbReference type="Proteomes" id="UP001295740">
    <property type="component" value="Unassembled WGS sequence"/>
</dbReference>
<proteinExistence type="predicted"/>
<dbReference type="Pfam" id="PF00561">
    <property type="entry name" value="Abhydrolase_1"/>
    <property type="match status" value="1"/>
</dbReference>
<gene>
    <name evidence="3" type="ORF">KHLLAP_LOCUS2043</name>
</gene>
<dbReference type="AlphaFoldDB" id="A0AAI8VAY1"/>
<dbReference type="PANTHER" id="PTHR43139:SF65">
    <property type="entry name" value="HYDROLASE FAMILY PROTEIN, PUTATIVE (AFU_ORTHOLOGUE AFUA_6G07060)-RELATED"/>
    <property type="match status" value="1"/>
</dbReference>
<dbReference type="InterPro" id="IPR029058">
    <property type="entry name" value="AB_hydrolase_fold"/>
</dbReference>
<dbReference type="EMBL" id="CAUWAG010000003">
    <property type="protein sequence ID" value="CAJ2501575.1"/>
    <property type="molecule type" value="Genomic_DNA"/>
</dbReference>
<sequence>MIPLTSASGFLGARPATSGLLVLAAACVSIGMVTRPFRKTKKELYIPSPGITVLPILSQREVQNLPYPPDALPGGRNVETPYGSVRVYEWGPDDGERVLFVPGISTPIVSLGDLAHEMAGRGYRVMMFDLFGRGYSDAPIDLSYDARLYTTQILLVLASSSLPWTASPGFHLVGYSLGGGLSVAFTRYFPHLVRSLSLVATGGLIRPYHVDWRSWLYYSSGSLPEFLVRALVKRRLRPRAMPVHGTDIIAAESEQKVDGDGDCNGGEGFDSAFISRRQPGVTVSSVVRWQVDNHPGFVGAFLSTIRNAPIYAPQEDWVALSSILRSRRNGSAGLKLGIQGGKILIVLGEDDPVVVRGETVADAEAVLGSDGVQVTVLAGGHELPMTRSSGVADAIERSWNE</sequence>
<feature type="domain" description="AB hydrolase-1" evidence="2">
    <location>
        <begin position="114"/>
        <end position="227"/>
    </location>
</feature>
<dbReference type="Gene3D" id="3.40.50.1820">
    <property type="entry name" value="alpha/beta hydrolase"/>
    <property type="match status" value="1"/>
</dbReference>
<dbReference type="PRINTS" id="PR00111">
    <property type="entry name" value="ABHYDROLASE"/>
</dbReference>
<reference evidence="3" key="1">
    <citation type="submission" date="2023-10" db="EMBL/GenBank/DDBJ databases">
        <authorList>
            <person name="Hackl T."/>
        </authorList>
    </citation>
    <scope>NUCLEOTIDE SEQUENCE</scope>
</reference>
<dbReference type="InterPro" id="IPR000073">
    <property type="entry name" value="AB_hydrolase_1"/>
</dbReference>
<evidence type="ECO:0000313" key="4">
    <source>
        <dbReference type="Proteomes" id="UP001295740"/>
    </source>
</evidence>
<keyword evidence="4" id="KW-1185">Reference proteome</keyword>
<dbReference type="PANTHER" id="PTHR43139">
    <property type="entry name" value="SI:DKEY-122A22.2"/>
    <property type="match status" value="1"/>
</dbReference>
<dbReference type="SUPFAM" id="SSF53474">
    <property type="entry name" value="alpha/beta-Hydrolases"/>
    <property type="match status" value="1"/>
</dbReference>
<keyword evidence="1" id="KW-0812">Transmembrane</keyword>
<keyword evidence="1" id="KW-0472">Membrane</keyword>
<keyword evidence="1" id="KW-1133">Transmembrane helix</keyword>
<dbReference type="GO" id="GO:0005783">
    <property type="term" value="C:endoplasmic reticulum"/>
    <property type="evidence" value="ECO:0007669"/>
    <property type="project" value="TreeGrafter"/>
</dbReference>
<evidence type="ECO:0000313" key="3">
    <source>
        <dbReference type="EMBL" id="CAJ2501575.1"/>
    </source>
</evidence>
<organism evidence="3 4">
    <name type="scientific">Anthostomella pinea</name>
    <dbReference type="NCBI Taxonomy" id="933095"/>
    <lineage>
        <taxon>Eukaryota</taxon>
        <taxon>Fungi</taxon>
        <taxon>Dikarya</taxon>
        <taxon>Ascomycota</taxon>
        <taxon>Pezizomycotina</taxon>
        <taxon>Sordariomycetes</taxon>
        <taxon>Xylariomycetidae</taxon>
        <taxon>Xylariales</taxon>
        <taxon>Xylariaceae</taxon>
        <taxon>Anthostomella</taxon>
    </lineage>
</organism>
<protein>
    <submittedName>
        <fullName evidence="3">Uu.00g044280.m01.CDS01</fullName>
    </submittedName>
</protein>
<feature type="transmembrane region" description="Helical" evidence="1">
    <location>
        <begin position="12"/>
        <end position="33"/>
    </location>
</feature>
<evidence type="ECO:0000256" key="1">
    <source>
        <dbReference type="SAM" id="Phobius"/>
    </source>
</evidence>